<evidence type="ECO:0000313" key="2">
    <source>
        <dbReference type="Proteomes" id="UP000003828"/>
    </source>
</evidence>
<dbReference type="Proteomes" id="UP000003828">
    <property type="component" value="Unassembled WGS sequence"/>
</dbReference>
<dbReference type="AlphaFoldDB" id="H0QTW2"/>
<accession>H0QTW2</accession>
<protein>
    <submittedName>
        <fullName evidence="1">Uncharacterized protein</fullName>
    </submittedName>
</protein>
<dbReference type="RefSeq" id="WP_003806226.1">
    <property type="nucleotide sequence ID" value="NZ_BAEG01000116.1"/>
</dbReference>
<keyword evidence="2" id="KW-1185">Reference proteome</keyword>
<organism evidence="1 2">
    <name type="scientific">Arthrobacter globiformis (strain ATCC 8010 / DSM 20124 / JCM 1332 / NBRC 12137 / NCIMB 8907 / NRRL B-2979 / 168)</name>
    <dbReference type="NCBI Taxonomy" id="1077972"/>
    <lineage>
        <taxon>Bacteria</taxon>
        <taxon>Bacillati</taxon>
        <taxon>Actinomycetota</taxon>
        <taxon>Actinomycetes</taxon>
        <taxon>Micrococcales</taxon>
        <taxon>Micrococcaceae</taxon>
        <taxon>Arthrobacter</taxon>
    </lineage>
</organism>
<dbReference type="STRING" id="1077972.ARGLB_116_00040"/>
<reference evidence="1 2" key="1">
    <citation type="submission" date="2011-12" db="EMBL/GenBank/DDBJ databases">
        <title>Whole genome shotgun sequence of Arthrobacter globiformis NBRC 12137.</title>
        <authorList>
            <person name="Miyazawa S."/>
            <person name="Hosoyama A."/>
            <person name="Tsuchikane K."/>
            <person name="Katsumata H."/>
            <person name="Yamazaki S."/>
            <person name="Fujita N."/>
        </authorList>
    </citation>
    <scope>NUCLEOTIDE SEQUENCE [LARGE SCALE GENOMIC DNA]</scope>
    <source>
        <strain evidence="1 2">NBRC 12137</strain>
    </source>
</reference>
<dbReference type="OrthoDB" id="4950938at2"/>
<proteinExistence type="predicted"/>
<name>H0QTW2_ARTG1</name>
<gene>
    <name evidence="1" type="ORF">ARGLB_116_00040</name>
</gene>
<evidence type="ECO:0000313" key="1">
    <source>
        <dbReference type="EMBL" id="GAB16263.1"/>
    </source>
</evidence>
<dbReference type="EMBL" id="BAEG01000116">
    <property type="protein sequence ID" value="GAB16263.1"/>
    <property type="molecule type" value="Genomic_DNA"/>
</dbReference>
<comment type="caution">
    <text evidence="1">The sequence shown here is derived from an EMBL/GenBank/DDBJ whole genome shotgun (WGS) entry which is preliminary data.</text>
</comment>
<sequence length="76" mass="8344">MKNQLHLQHDWGPVAGELVEIRHGGQAVRAGIVDGVTADGGILWLAAQGAEPRSMFERSQGFSVWIEYRWESAAAQ</sequence>